<accession>A0ABP4P808</accession>
<dbReference type="Proteomes" id="UP001501705">
    <property type="component" value="Unassembled WGS sequence"/>
</dbReference>
<proteinExistence type="predicted"/>
<organism evidence="1 2">
    <name type="scientific">Kribbella hippodromi</name>
    <dbReference type="NCBI Taxonomy" id="434347"/>
    <lineage>
        <taxon>Bacteria</taxon>
        <taxon>Bacillati</taxon>
        <taxon>Actinomycetota</taxon>
        <taxon>Actinomycetes</taxon>
        <taxon>Propionibacteriales</taxon>
        <taxon>Kribbellaceae</taxon>
        <taxon>Kribbella</taxon>
    </lineage>
</organism>
<evidence type="ECO:0000313" key="2">
    <source>
        <dbReference type="Proteomes" id="UP001501705"/>
    </source>
</evidence>
<sequence>MHDWVHALTRVSPQMSVPNTEMLISARYCAETNTQEILSAQWVRSGDQVVEGVEEGWGGRDRHLR</sequence>
<keyword evidence="2" id="KW-1185">Reference proteome</keyword>
<dbReference type="EMBL" id="BAAAPH010000010">
    <property type="protein sequence ID" value="GAA1575483.1"/>
    <property type="molecule type" value="Genomic_DNA"/>
</dbReference>
<reference evidence="2" key="1">
    <citation type="journal article" date="2019" name="Int. J. Syst. Evol. Microbiol.">
        <title>The Global Catalogue of Microorganisms (GCM) 10K type strain sequencing project: providing services to taxonomists for standard genome sequencing and annotation.</title>
        <authorList>
            <consortium name="The Broad Institute Genomics Platform"/>
            <consortium name="The Broad Institute Genome Sequencing Center for Infectious Disease"/>
            <person name="Wu L."/>
            <person name="Ma J."/>
        </authorList>
    </citation>
    <scope>NUCLEOTIDE SEQUENCE [LARGE SCALE GENOMIC DNA]</scope>
    <source>
        <strain evidence="2">JCM 15572</strain>
    </source>
</reference>
<name>A0ABP4P808_9ACTN</name>
<protein>
    <submittedName>
        <fullName evidence="1">Uncharacterized protein</fullName>
    </submittedName>
</protein>
<gene>
    <name evidence="1" type="ORF">GCM10009804_35340</name>
</gene>
<evidence type="ECO:0000313" key="1">
    <source>
        <dbReference type="EMBL" id="GAA1575483.1"/>
    </source>
</evidence>
<comment type="caution">
    <text evidence="1">The sequence shown here is derived from an EMBL/GenBank/DDBJ whole genome shotgun (WGS) entry which is preliminary data.</text>
</comment>